<evidence type="ECO:0000313" key="1">
    <source>
        <dbReference type="EMBL" id="DAG01551.1"/>
    </source>
</evidence>
<accession>A0A8S5V4L3</accession>
<sequence length="39" mass="4750">MVSSVYRIFYRKVKKKLTLQRVSLFYVRTENAIQDLARQ</sequence>
<proteinExistence type="predicted"/>
<name>A0A8S5V4L3_9CAUD</name>
<protein>
    <submittedName>
        <fullName evidence="1">Uncharacterized protein</fullName>
    </submittedName>
</protein>
<dbReference type="EMBL" id="BK016194">
    <property type="protein sequence ID" value="DAG01551.1"/>
    <property type="molecule type" value="Genomic_DNA"/>
</dbReference>
<reference evidence="1" key="1">
    <citation type="journal article" date="2021" name="Proc. Natl. Acad. Sci. U.S.A.">
        <title>A Catalog of Tens of Thousands of Viruses from Human Metagenomes Reveals Hidden Associations with Chronic Diseases.</title>
        <authorList>
            <person name="Tisza M.J."/>
            <person name="Buck C.B."/>
        </authorList>
    </citation>
    <scope>NUCLEOTIDE SEQUENCE</scope>
    <source>
        <strain evidence="1">CtNHg2</strain>
    </source>
</reference>
<organism evidence="1">
    <name type="scientific">Siphoviridae sp. ctNHg2</name>
    <dbReference type="NCBI Taxonomy" id="2825467"/>
    <lineage>
        <taxon>Viruses</taxon>
        <taxon>Duplodnaviria</taxon>
        <taxon>Heunggongvirae</taxon>
        <taxon>Uroviricota</taxon>
        <taxon>Caudoviricetes</taxon>
    </lineage>
</organism>